<feature type="repeat" description="RCC1" evidence="2">
    <location>
        <begin position="692"/>
        <end position="743"/>
    </location>
</feature>
<dbReference type="GO" id="GO:0007411">
    <property type="term" value="P:axon guidance"/>
    <property type="evidence" value="ECO:0007669"/>
    <property type="project" value="TreeGrafter"/>
</dbReference>
<dbReference type="PRINTS" id="PR00633">
    <property type="entry name" value="RCCNDNSATION"/>
</dbReference>
<dbReference type="InterPro" id="IPR012983">
    <property type="entry name" value="PHR"/>
</dbReference>
<proteinExistence type="predicted"/>
<dbReference type="GO" id="GO:0061630">
    <property type="term" value="F:ubiquitin protein ligase activity"/>
    <property type="evidence" value="ECO:0007669"/>
    <property type="project" value="TreeGrafter"/>
</dbReference>
<dbReference type="GO" id="GO:0005886">
    <property type="term" value="C:plasma membrane"/>
    <property type="evidence" value="ECO:0007669"/>
    <property type="project" value="TreeGrafter"/>
</dbReference>
<reference evidence="5" key="1">
    <citation type="submission" date="2023-06" db="EMBL/GenBank/DDBJ databases">
        <authorList>
            <person name="Delattre M."/>
        </authorList>
    </citation>
    <scope>NUCLEOTIDE SEQUENCE</scope>
    <source>
        <strain evidence="5">AF72</strain>
    </source>
</reference>
<evidence type="ECO:0000259" key="4">
    <source>
        <dbReference type="Pfam" id="PF08005"/>
    </source>
</evidence>
<dbReference type="PROSITE" id="PS00626">
    <property type="entry name" value="RCC1_2"/>
    <property type="match status" value="1"/>
</dbReference>
<dbReference type="Gene3D" id="2.60.120.820">
    <property type="entry name" value="PHR domain"/>
    <property type="match status" value="2"/>
</dbReference>
<keyword evidence="1" id="KW-0833">Ubl conjugation pathway</keyword>
<dbReference type="PANTHER" id="PTHR45943:SF1">
    <property type="entry name" value="E3 UBIQUITIN-PROTEIN LIGASE MYCBP2"/>
    <property type="match status" value="1"/>
</dbReference>
<organism evidence="5 6">
    <name type="scientific">Mesorhabditis spiculigera</name>
    <dbReference type="NCBI Taxonomy" id="96644"/>
    <lineage>
        <taxon>Eukaryota</taxon>
        <taxon>Metazoa</taxon>
        <taxon>Ecdysozoa</taxon>
        <taxon>Nematoda</taxon>
        <taxon>Chromadorea</taxon>
        <taxon>Rhabditida</taxon>
        <taxon>Rhabditina</taxon>
        <taxon>Rhabditomorpha</taxon>
        <taxon>Rhabditoidea</taxon>
        <taxon>Rhabditidae</taxon>
        <taxon>Mesorhabditinae</taxon>
        <taxon>Mesorhabditis</taxon>
    </lineage>
</organism>
<feature type="domain" description="PHR" evidence="4">
    <location>
        <begin position="927"/>
        <end position="1075"/>
    </location>
</feature>
<dbReference type="SUPFAM" id="SSF50985">
    <property type="entry name" value="RCC1/BLIP-II"/>
    <property type="match status" value="1"/>
</dbReference>
<dbReference type="InterPro" id="IPR038648">
    <property type="entry name" value="PHR_sf"/>
</dbReference>
<sequence>MRNNFPLPSKTHLLNGPTTIQDAGDPEVLDEKRLPSSVFLAEKQLQVVAPPSIFATNLIARAIVLRFGPLIERDEPDDDMPTLNLDNLKEVDEKRANSQIVSINLHCMFSVLWQLSRRDPELCVQAMTSLLSMLQCLPPESLVNEPKSAIRDMHETLKRLRIDGSSCVSGLASACLTALATASASPEFLFSTAATFLCDNITGNLSTSNDVDHVQIPENHHRLALYVQNRVFHGTEPGFDWCLLPLSDFLCISGFDMSTLPIDCSPSTPDEDRRLYSAIASDGAHVYVLTYLGLFKMGTGLAETVAGKLYTSNTMMRARRGQSSRVWVIDAYTLREIGEIILPPATTQSAIFSDGDDFYQATVDQHSSLVVTVLNDSFVASQESKLKQKYRLSEVTYSSFGEIQPIPHTLPNTLPSTLQSQAVDLHMGGECAFLLARSGKVFYSGNGARLGLQETGTTWMELVLPEPIVQLCVATEMVLFRSGSGHIWMAGGEHGRNRQGKLPTGATYAYVTENGRAYLQGRHGLKTHPETGLICGLEGVHLVSIALGKTHAVGVTKHGYLLTMGLNNLHQCGRVEHLFVKDVASVCVQCGQCSARGPHCPRAQTARPSDLCPCGPGETACLRCGLCRLCGEAEAGPGDEALAAEGDAELLGTPQKTLLTPARIQLSKGAVETKVAMVACGNFHTIVLGADRSVYTFGSNCHGQLGVGDTKKHVSPQKLDLPAGVQIVQIAAGANHCALRTSEGQVWTFGAHRHGQLARDPEDAHWHCRPIAVPGFGAQFGLFATWVGCVGDVTLIHSARSLFTQENIQDAQIVANKNCLFVFPREAGKDYVVVRRKQHTFTHHQLGPTGLYTSWCIDHDHNVIWSYSAAEMRVQGVTEARGLTASQSYGKEQNPLNLLRSPEFFIPTEFEARLSTNQLHEGYSVVNRFEANGGGWGYSAHSVEAIQFQVNRPIRLIGVGLYGGRGEYIAKIRIHRLIGGDMDELMVEEVTETDETLFECGARQTAALMLTRPVSIQAGQWYAVSAKISGPSSDCGANGRAVVESEDVSFHFRNSILSNNGTDVTVGQVPELFYQVEKSNAEVYVDLSKDLDGRGFSDFSALLRSKTLLTPTPEVFNSLLRIFDWAVTRAFEQHLDLPYEDQRWLSERAVSIGILALKMIKFYLKMLYPSNGAAEEPGLEFAESVLKISLAFNTLFELASNQIKEPKLSRFRVPELAQELVVKVATELVTPDLQGYVQPTLLQTPSRFRRNSPHANWDLTSGAPDAICFRTDISGLTLHGVGIYTGNPAEMTMTMELLEQTCRLGESEWDRLEMVTILVPATEEGKETFIANGTVYAIKLSTQNGTKTFCGEGGLNFVRLSNGARLVFNNSAMSENGTSMTRGQIPYLVYTLSDALKPQLDTKSERDQAI</sequence>
<dbReference type="GO" id="GO:0008582">
    <property type="term" value="P:regulation of synaptic assembly at neuromuscular junction"/>
    <property type="evidence" value="ECO:0007669"/>
    <property type="project" value="TreeGrafter"/>
</dbReference>
<dbReference type="GO" id="GO:0005634">
    <property type="term" value="C:nucleus"/>
    <property type="evidence" value="ECO:0007669"/>
    <property type="project" value="TreeGrafter"/>
</dbReference>
<evidence type="ECO:0000313" key="6">
    <source>
        <dbReference type="Proteomes" id="UP001177023"/>
    </source>
</evidence>
<dbReference type="InterPro" id="IPR000408">
    <property type="entry name" value="Reg_chr_condens"/>
</dbReference>
<name>A0AA36G356_9BILA</name>
<accession>A0AA36G356</accession>
<keyword evidence="6" id="KW-1185">Reference proteome</keyword>
<feature type="domain" description="PHR" evidence="4">
    <location>
        <begin position="1246"/>
        <end position="1390"/>
    </location>
</feature>
<dbReference type="PROSITE" id="PS50012">
    <property type="entry name" value="RCC1_3"/>
    <property type="match status" value="1"/>
</dbReference>
<evidence type="ECO:0000256" key="3">
    <source>
        <dbReference type="SAM" id="MobiDB-lite"/>
    </source>
</evidence>
<dbReference type="PANTHER" id="PTHR45943">
    <property type="entry name" value="E3 UBIQUITIN-PROTEIN LIGASE MYCBP2"/>
    <property type="match status" value="1"/>
</dbReference>
<protein>
    <recommendedName>
        <fullName evidence="4">PHR domain-containing protein</fullName>
    </recommendedName>
</protein>
<feature type="non-terminal residue" evidence="5">
    <location>
        <position position="1410"/>
    </location>
</feature>
<dbReference type="Pfam" id="PF00415">
    <property type="entry name" value="RCC1"/>
    <property type="match status" value="1"/>
</dbReference>
<dbReference type="Gene3D" id="2.130.10.30">
    <property type="entry name" value="Regulator of chromosome condensation 1/beta-lactamase-inhibitor protein II"/>
    <property type="match status" value="2"/>
</dbReference>
<evidence type="ECO:0000313" key="5">
    <source>
        <dbReference type="EMBL" id="CAJ0577080.1"/>
    </source>
</evidence>
<dbReference type="Proteomes" id="UP001177023">
    <property type="component" value="Unassembled WGS sequence"/>
</dbReference>
<evidence type="ECO:0000256" key="2">
    <source>
        <dbReference type="PROSITE-ProRule" id="PRU00235"/>
    </source>
</evidence>
<dbReference type="Pfam" id="PF08005">
    <property type="entry name" value="PHR"/>
    <property type="match status" value="2"/>
</dbReference>
<feature type="region of interest" description="Disordered" evidence="3">
    <location>
        <begin position="1"/>
        <end position="21"/>
    </location>
</feature>
<dbReference type="EMBL" id="CATQJA010002648">
    <property type="protein sequence ID" value="CAJ0577080.1"/>
    <property type="molecule type" value="Genomic_DNA"/>
</dbReference>
<evidence type="ECO:0000256" key="1">
    <source>
        <dbReference type="ARBA" id="ARBA00022786"/>
    </source>
</evidence>
<dbReference type="InterPro" id="IPR009091">
    <property type="entry name" value="RCC1/BLIP-II"/>
</dbReference>
<gene>
    <name evidence="5" type="ORF">MSPICULIGERA_LOCUS15359</name>
</gene>
<comment type="caution">
    <text evidence="5">The sequence shown here is derived from an EMBL/GenBank/DDBJ whole genome shotgun (WGS) entry which is preliminary data.</text>
</comment>